<organism evidence="1 2">
    <name type="scientific">Brevundimonas vancanneytii</name>
    <dbReference type="NCBI Taxonomy" id="1325724"/>
    <lineage>
        <taxon>Bacteria</taxon>
        <taxon>Pseudomonadati</taxon>
        <taxon>Pseudomonadota</taxon>
        <taxon>Alphaproteobacteria</taxon>
        <taxon>Caulobacterales</taxon>
        <taxon>Caulobacteraceae</taxon>
        <taxon>Brevundimonas</taxon>
    </lineage>
</organism>
<keyword evidence="2" id="KW-1185">Reference proteome</keyword>
<dbReference type="RefSeq" id="WP_138142204.1">
    <property type="nucleotide sequence ID" value="NZ_LR588407.1"/>
</dbReference>
<sequence length="83" mass="9053">MPEEFVLDPDEVAEAGRIIRGTPPGLYTLAKLYGAEWDMKLSPTTFGARFKASVVAGRLGGISLHPEKTGANALQYRVYDQGR</sequence>
<evidence type="ECO:0000313" key="1">
    <source>
        <dbReference type="EMBL" id="VTO19759.1"/>
    </source>
</evidence>
<dbReference type="Proteomes" id="UP000309952">
    <property type="component" value="Chromosome"/>
</dbReference>
<reference evidence="1 2" key="1">
    <citation type="submission" date="2019-04" db="EMBL/GenBank/DDBJ databases">
        <authorList>
            <consortium name="Pathogen Informatics"/>
        </authorList>
    </citation>
    <scope>NUCLEOTIDE SEQUENCE [LARGE SCALE GENOMIC DNA]</scope>
    <source>
        <strain evidence="1 2">NCTC9239</strain>
    </source>
</reference>
<proteinExistence type="predicted"/>
<evidence type="ECO:0000313" key="2">
    <source>
        <dbReference type="Proteomes" id="UP000309952"/>
    </source>
</evidence>
<name>A0A4P1KJW3_9CAUL</name>
<dbReference type="EMBL" id="LR588407">
    <property type="protein sequence ID" value="VTO19759.1"/>
    <property type="molecule type" value="Genomic_DNA"/>
</dbReference>
<gene>
    <name evidence="1" type="ORF">NCTC9239_03227</name>
</gene>
<dbReference type="KEGG" id="bvy:NCTC9239_03227"/>
<dbReference type="AlphaFoldDB" id="A0A4P1KJW3"/>
<accession>A0A4P1KJW3</accession>
<protein>
    <submittedName>
        <fullName evidence="1">Uncharacterized protein</fullName>
    </submittedName>
</protein>